<reference evidence="3 4" key="1">
    <citation type="submission" date="2018-05" db="EMBL/GenBank/DDBJ databases">
        <title>Leucothrix arctica sp. nov., isolated from Arctic seawater.</title>
        <authorList>
            <person name="Choi A."/>
            <person name="Baek K."/>
        </authorList>
    </citation>
    <scope>NUCLEOTIDE SEQUENCE [LARGE SCALE GENOMIC DNA]</scope>
    <source>
        <strain evidence="3 4">JCM 18388</strain>
    </source>
</reference>
<feature type="region of interest" description="Disordered" evidence="1">
    <location>
        <begin position="448"/>
        <end position="508"/>
    </location>
</feature>
<dbReference type="EMBL" id="QGKM01000052">
    <property type="protein sequence ID" value="PWQ94939.1"/>
    <property type="molecule type" value="Genomic_DNA"/>
</dbReference>
<dbReference type="AlphaFoldDB" id="A0A317C996"/>
<sequence>MNTTIKLSVSSVLLAGFMTGCSQQQFQGGGQQIAGGSQLAGGQQVSGGSQVAGGQQIAGGSQLAGGQQVSGGSQVAGGQQLAGGQQVMGGQQSMDRQIQERVVVDTHSHTLQSQTHSHNVQSQERVYVPLPKTHKAPPAVVMFKQPKPVAQAPVVKRPAPAVKRPAPVVRPAAPKPIHRPKPVVQHRGIGLPPAQPGQCFAKVKTPAKFKNVVKRVQVSPATSKRVLVRGPQYRWNTKKVLARPATHTYKYIPAQYKNITKRVLVKPAHYKWQKGKQGPITRIDNMTGEIMCRVKVPAVYRTVTQKVVARPAQRVKRYVPAVYKNVKQKQLVSPAQYKTVRTPARFVNKSYRVKVSDVRYQWKPIACKAPAPVHKPKTVAYKPKQTPQQTAEQRRLKIEFDKQQRILRQQWLVQEKQRQQAAAAKQRKIAQQRQQAQLQKQRQAQLQQQRQQAAAAKQRQAQANHQRRQAALKAQHDAQLLQQRKAAQMRTLSQGHQQPAYAKPKPKVTQVRHVPKPRPAAPVHVAAPVKAQPVVQQAPVAANNDKTPLTRANAVYRIQKALQQRGFNPGAIDGRLGPSTVKALTAFQETRGLKTGTLNRDTLRALSLVE</sequence>
<dbReference type="RefSeq" id="WP_109838701.1">
    <property type="nucleotide sequence ID" value="NZ_QGKM01000052.1"/>
</dbReference>
<feature type="domain" description="Peptidoglycan binding-like" evidence="2">
    <location>
        <begin position="552"/>
        <end position="606"/>
    </location>
</feature>
<dbReference type="InterPro" id="IPR036366">
    <property type="entry name" value="PGBDSf"/>
</dbReference>
<comment type="caution">
    <text evidence="3">The sequence shown here is derived from an EMBL/GenBank/DDBJ whole genome shotgun (WGS) entry which is preliminary data.</text>
</comment>
<feature type="compositionally biased region" description="Low complexity" evidence="1">
    <location>
        <begin position="448"/>
        <end position="464"/>
    </location>
</feature>
<keyword evidence="4" id="KW-1185">Reference proteome</keyword>
<accession>A0A317C996</accession>
<dbReference type="SUPFAM" id="SSF47090">
    <property type="entry name" value="PGBD-like"/>
    <property type="match status" value="1"/>
</dbReference>
<proteinExistence type="predicted"/>
<dbReference type="PROSITE" id="PS51257">
    <property type="entry name" value="PROKAR_LIPOPROTEIN"/>
    <property type="match status" value="1"/>
</dbReference>
<organism evidence="3 4">
    <name type="scientific">Leucothrix pacifica</name>
    <dbReference type="NCBI Taxonomy" id="1247513"/>
    <lineage>
        <taxon>Bacteria</taxon>
        <taxon>Pseudomonadati</taxon>
        <taxon>Pseudomonadota</taxon>
        <taxon>Gammaproteobacteria</taxon>
        <taxon>Thiotrichales</taxon>
        <taxon>Thiotrichaceae</taxon>
        <taxon>Leucothrix</taxon>
    </lineage>
</organism>
<evidence type="ECO:0000313" key="4">
    <source>
        <dbReference type="Proteomes" id="UP000245539"/>
    </source>
</evidence>
<feature type="region of interest" description="Disordered" evidence="1">
    <location>
        <begin position="60"/>
        <end position="91"/>
    </location>
</feature>
<dbReference type="InterPro" id="IPR002477">
    <property type="entry name" value="Peptidoglycan-bd-like"/>
</dbReference>
<dbReference type="Gene3D" id="1.10.101.10">
    <property type="entry name" value="PGBD-like superfamily/PGBD"/>
    <property type="match status" value="1"/>
</dbReference>
<dbReference type="OrthoDB" id="7622008at2"/>
<evidence type="ECO:0000256" key="1">
    <source>
        <dbReference type="SAM" id="MobiDB-lite"/>
    </source>
</evidence>
<dbReference type="Pfam" id="PF01471">
    <property type="entry name" value="PG_binding_1"/>
    <property type="match status" value="1"/>
</dbReference>
<protein>
    <recommendedName>
        <fullName evidence="2">Peptidoglycan binding-like domain-containing protein</fullName>
    </recommendedName>
</protein>
<evidence type="ECO:0000259" key="2">
    <source>
        <dbReference type="Pfam" id="PF01471"/>
    </source>
</evidence>
<dbReference type="InterPro" id="IPR036365">
    <property type="entry name" value="PGBD-like_sf"/>
</dbReference>
<name>A0A317C996_9GAMM</name>
<dbReference type="Proteomes" id="UP000245539">
    <property type="component" value="Unassembled WGS sequence"/>
</dbReference>
<evidence type="ECO:0000313" key="3">
    <source>
        <dbReference type="EMBL" id="PWQ94939.1"/>
    </source>
</evidence>
<gene>
    <name evidence="3" type="ORF">DKW60_16170</name>
</gene>